<dbReference type="RefSeq" id="WP_107022115.1">
    <property type="nucleotide sequence ID" value="NZ_KZ679063.1"/>
</dbReference>
<keyword evidence="3" id="KW-1185">Reference proteome</keyword>
<feature type="transmembrane region" description="Helical" evidence="1">
    <location>
        <begin position="24"/>
        <end position="42"/>
    </location>
</feature>
<dbReference type="Proteomes" id="UP000240429">
    <property type="component" value="Unassembled WGS sequence"/>
</dbReference>
<keyword evidence="1" id="KW-0472">Membrane</keyword>
<dbReference type="EMBL" id="PYBJ01000038">
    <property type="protein sequence ID" value="PSM37631.1"/>
    <property type="molecule type" value="Genomic_DNA"/>
</dbReference>
<name>A0A2P8PUE8_9ACTN</name>
<accession>A0A2P8PUE8</accession>
<evidence type="ECO:0000256" key="1">
    <source>
        <dbReference type="SAM" id="Phobius"/>
    </source>
</evidence>
<dbReference type="OrthoDB" id="4195222at2"/>
<evidence type="ECO:0000313" key="2">
    <source>
        <dbReference type="EMBL" id="PSM37631.1"/>
    </source>
</evidence>
<dbReference type="Pfam" id="PF17197">
    <property type="entry name" value="DUF5134"/>
    <property type="match status" value="1"/>
</dbReference>
<proteinExistence type="predicted"/>
<dbReference type="InterPro" id="IPR033458">
    <property type="entry name" value="DUF5134"/>
</dbReference>
<gene>
    <name evidence="2" type="ORF">C6Y14_41185</name>
</gene>
<comment type="caution">
    <text evidence="2">The sequence shown here is derived from an EMBL/GenBank/DDBJ whole genome shotgun (WGS) entry which is preliminary data.</text>
</comment>
<dbReference type="AlphaFoldDB" id="A0A2P8PUE8"/>
<protein>
    <submittedName>
        <fullName evidence="2">DUF5134 domain-containing protein</fullName>
    </submittedName>
</protein>
<keyword evidence="1" id="KW-1133">Transmembrane helix</keyword>
<feature type="transmembrane region" description="Helical" evidence="1">
    <location>
        <begin position="78"/>
        <end position="96"/>
    </location>
</feature>
<feature type="transmembrane region" description="Helical" evidence="1">
    <location>
        <begin position="108"/>
        <end position="128"/>
    </location>
</feature>
<evidence type="ECO:0000313" key="3">
    <source>
        <dbReference type="Proteomes" id="UP000240429"/>
    </source>
</evidence>
<sequence length="202" mass="21252">MTLFATSTIVSLSARTTVALVPRSLLTALFTVVVAHTVWHGLRSADGAWRARVGHFLHAAMALAMAVMPWGWGLPVVVMTVFFAGATLWFPLSAIGRREDRATESVAVLPHMAGMAAMTWMVHAHHFTVSGGVAGFQVAAPAVTAVLALVLLGCSLRSLTRSMPPLRAVAGVVRAGPAAAPYQHVREGAMALGTAVMLLMPH</sequence>
<keyword evidence="1" id="KW-0812">Transmembrane</keyword>
<organism evidence="2 3">
    <name type="scientific">Streptomyces dioscori</name>
    <dbReference type="NCBI Taxonomy" id="2109333"/>
    <lineage>
        <taxon>Bacteria</taxon>
        <taxon>Bacillati</taxon>
        <taxon>Actinomycetota</taxon>
        <taxon>Actinomycetes</taxon>
        <taxon>Kitasatosporales</taxon>
        <taxon>Streptomycetaceae</taxon>
        <taxon>Streptomyces</taxon>
        <taxon>Streptomyces aurantiacus group</taxon>
    </lineage>
</organism>
<reference evidence="2 3" key="1">
    <citation type="submission" date="2018-03" db="EMBL/GenBank/DDBJ databases">
        <title>Streptomyces dioscori sp. nov., a novel endophytic actinobacterium isolated from bulbil of Dioscorea bulbifera L.</title>
        <authorList>
            <person name="Zhikuan W."/>
        </authorList>
    </citation>
    <scope>NUCLEOTIDE SEQUENCE [LARGE SCALE GENOMIC DNA]</scope>
    <source>
        <strain evidence="2 3">A217</strain>
    </source>
</reference>
<feature type="transmembrane region" description="Helical" evidence="1">
    <location>
        <begin position="134"/>
        <end position="154"/>
    </location>
</feature>